<dbReference type="OMA" id="PQACESM"/>
<proteinExistence type="predicted"/>
<dbReference type="PROSITE" id="PS50209">
    <property type="entry name" value="CARD"/>
    <property type="match status" value="1"/>
</dbReference>
<protein>
    <recommendedName>
        <fullName evidence="1">CARD domain-containing protein</fullName>
    </recommendedName>
</protein>
<dbReference type="GO" id="GO:0042981">
    <property type="term" value="P:regulation of apoptotic process"/>
    <property type="evidence" value="ECO:0007669"/>
    <property type="project" value="InterPro"/>
</dbReference>
<feature type="domain" description="CARD" evidence="1">
    <location>
        <begin position="25"/>
        <end position="87"/>
    </location>
</feature>
<dbReference type="Proteomes" id="UP000261340">
    <property type="component" value="Unplaced"/>
</dbReference>
<dbReference type="Ensembl" id="ENSACIT00000026553.1">
    <property type="protein sequence ID" value="ENSACIP00000025873.1"/>
    <property type="gene ID" value="ENSACIG00000020048.1"/>
</dbReference>
<accession>A0A3Q0SW16</accession>
<evidence type="ECO:0000313" key="3">
    <source>
        <dbReference type="Proteomes" id="UP000261340"/>
    </source>
</evidence>
<dbReference type="STRING" id="61819.ENSACIP00000025873"/>
<dbReference type="AlphaFoldDB" id="A0A3Q0SW16"/>
<reference evidence="2" key="2">
    <citation type="submission" date="2025-09" db="UniProtKB">
        <authorList>
            <consortium name="Ensembl"/>
        </authorList>
    </citation>
    <scope>IDENTIFICATION</scope>
</reference>
<evidence type="ECO:0000259" key="1">
    <source>
        <dbReference type="PROSITE" id="PS50209"/>
    </source>
</evidence>
<dbReference type="GeneTree" id="ENSGT00990000203949"/>
<dbReference type="SUPFAM" id="SSF47986">
    <property type="entry name" value="DEATH domain"/>
    <property type="match status" value="1"/>
</dbReference>
<dbReference type="InterPro" id="IPR011029">
    <property type="entry name" value="DEATH-like_dom_sf"/>
</dbReference>
<evidence type="ECO:0000313" key="2">
    <source>
        <dbReference type="Ensembl" id="ENSACIP00000025873.1"/>
    </source>
</evidence>
<dbReference type="Pfam" id="PF00619">
    <property type="entry name" value="CARD"/>
    <property type="match status" value="1"/>
</dbReference>
<reference evidence="2" key="1">
    <citation type="submission" date="2025-08" db="UniProtKB">
        <authorList>
            <consortium name="Ensembl"/>
        </authorList>
    </citation>
    <scope>IDENTIFICATION</scope>
</reference>
<sequence length="94" mass="10918">QIHRHTAGNPLTLKTDSIHLTLQILIQSITLVMPVADEMRQQDMIHPEMYNRIHAARTSQDKMRELYKALTTTKVKSAFYRILQEIQPPTCESM</sequence>
<dbReference type="InterPro" id="IPR001315">
    <property type="entry name" value="CARD"/>
</dbReference>
<name>A0A3Q0SW16_AMPCI</name>
<keyword evidence="3" id="KW-1185">Reference proteome</keyword>
<dbReference type="Gene3D" id="1.10.533.10">
    <property type="entry name" value="Death Domain, Fas"/>
    <property type="match status" value="1"/>
</dbReference>
<organism evidence="2 3">
    <name type="scientific">Amphilophus citrinellus</name>
    <name type="common">Midas cichlid</name>
    <name type="synonym">Cichlasoma citrinellum</name>
    <dbReference type="NCBI Taxonomy" id="61819"/>
    <lineage>
        <taxon>Eukaryota</taxon>
        <taxon>Metazoa</taxon>
        <taxon>Chordata</taxon>
        <taxon>Craniata</taxon>
        <taxon>Vertebrata</taxon>
        <taxon>Euteleostomi</taxon>
        <taxon>Actinopterygii</taxon>
        <taxon>Neopterygii</taxon>
        <taxon>Teleostei</taxon>
        <taxon>Neoteleostei</taxon>
        <taxon>Acanthomorphata</taxon>
        <taxon>Ovalentaria</taxon>
        <taxon>Cichlomorphae</taxon>
        <taxon>Cichliformes</taxon>
        <taxon>Cichlidae</taxon>
        <taxon>New World cichlids</taxon>
        <taxon>Cichlasomatinae</taxon>
        <taxon>Heroini</taxon>
        <taxon>Amphilophus</taxon>
    </lineage>
</organism>